<dbReference type="Gene3D" id="3.40.630.30">
    <property type="match status" value="1"/>
</dbReference>
<protein>
    <submittedName>
        <fullName evidence="2">Acyl-CoA N-acyltransferase</fullName>
    </submittedName>
</protein>
<dbReference type="Proteomes" id="UP001174936">
    <property type="component" value="Unassembled WGS sequence"/>
</dbReference>
<evidence type="ECO:0000313" key="3">
    <source>
        <dbReference type="Proteomes" id="UP001174936"/>
    </source>
</evidence>
<comment type="caution">
    <text evidence="2">The sequence shown here is derived from an EMBL/GenBank/DDBJ whole genome shotgun (WGS) entry which is preliminary data.</text>
</comment>
<gene>
    <name evidence="2" type="ORF">B0T16DRAFT_316616</name>
</gene>
<dbReference type="Pfam" id="PF13508">
    <property type="entry name" value="Acetyltransf_7"/>
    <property type="match status" value="1"/>
</dbReference>
<evidence type="ECO:0000259" key="1">
    <source>
        <dbReference type="PROSITE" id="PS51186"/>
    </source>
</evidence>
<evidence type="ECO:0000313" key="2">
    <source>
        <dbReference type="EMBL" id="KAK0654784.1"/>
    </source>
</evidence>
<sequence length="216" mass="23905">MAGPLSLRRATSSDVPAMGLIGTRAFRDTLSTVIFPASLRTSANEDAETTWRTARTLRRMNEGKDTFVVVDTDSNTGEETVVGFTQWERPGMAATKGQEGQHDEDKITEGMDREALAKMMGLMEEDAKKHLGPEGHANMWYLIILGVDPNHQRRGIGKRLVRWGLEQAAAEGQQVFLIATPEGRPLYESLGFQVLGEFETLGLVHYSMLWTPGVVN</sequence>
<dbReference type="SUPFAM" id="SSF55729">
    <property type="entry name" value="Acyl-CoA N-acyltransferases (Nat)"/>
    <property type="match status" value="1"/>
</dbReference>
<proteinExistence type="predicted"/>
<dbReference type="InterPro" id="IPR052523">
    <property type="entry name" value="Trichothecene_AcTrans"/>
</dbReference>
<dbReference type="AlphaFoldDB" id="A0AA40CZG9"/>
<dbReference type="InterPro" id="IPR000182">
    <property type="entry name" value="GNAT_dom"/>
</dbReference>
<name>A0AA40CZG9_9PEZI</name>
<dbReference type="CDD" id="cd04301">
    <property type="entry name" value="NAT_SF"/>
    <property type="match status" value="1"/>
</dbReference>
<dbReference type="PANTHER" id="PTHR42791">
    <property type="entry name" value="GNAT FAMILY ACETYLTRANSFERASE"/>
    <property type="match status" value="1"/>
</dbReference>
<feature type="domain" description="N-acetyltransferase" evidence="1">
    <location>
        <begin position="79"/>
        <end position="213"/>
    </location>
</feature>
<organism evidence="2 3">
    <name type="scientific">Cercophora newfieldiana</name>
    <dbReference type="NCBI Taxonomy" id="92897"/>
    <lineage>
        <taxon>Eukaryota</taxon>
        <taxon>Fungi</taxon>
        <taxon>Dikarya</taxon>
        <taxon>Ascomycota</taxon>
        <taxon>Pezizomycotina</taxon>
        <taxon>Sordariomycetes</taxon>
        <taxon>Sordariomycetidae</taxon>
        <taxon>Sordariales</taxon>
        <taxon>Lasiosphaeriaceae</taxon>
        <taxon>Cercophora</taxon>
    </lineage>
</organism>
<dbReference type="GO" id="GO:0016747">
    <property type="term" value="F:acyltransferase activity, transferring groups other than amino-acyl groups"/>
    <property type="evidence" value="ECO:0007669"/>
    <property type="project" value="InterPro"/>
</dbReference>
<dbReference type="PROSITE" id="PS51186">
    <property type="entry name" value="GNAT"/>
    <property type="match status" value="1"/>
</dbReference>
<accession>A0AA40CZG9</accession>
<keyword evidence="3" id="KW-1185">Reference proteome</keyword>
<dbReference type="InterPro" id="IPR016181">
    <property type="entry name" value="Acyl_CoA_acyltransferase"/>
</dbReference>
<dbReference type="EMBL" id="JAULSV010000001">
    <property type="protein sequence ID" value="KAK0654784.1"/>
    <property type="molecule type" value="Genomic_DNA"/>
</dbReference>
<reference evidence="2" key="1">
    <citation type="submission" date="2023-06" db="EMBL/GenBank/DDBJ databases">
        <title>Genome-scale phylogeny and comparative genomics of the fungal order Sordariales.</title>
        <authorList>
            <consortium name="Lawrence Berkeley National Laboratory"/>
            <person name="Hensen N."/>
            <person name="Bonometti L."/>
            <person name="Westerberg I."/>
            <person name="Brannstrom I.O."/>
            <person name="Guillou S."/>
            <person name="Cros-Aarteil S."/>
            <person name="Calhoun S."/>
            <person name="Haridas S."/>
            <person name="Kuo A."/>
            <person name="Mondo S."/>
            <person name="Pangilinan J."/>
            <person name="Riley R."/>
            <person name="Labutti K."/>
            <person name="Andreopoulos B."/>
            <person name="Lipzen A."/>
            <person name="Chen C."/>
            <person name="Yanf M."/>
            <person name="Daum C."/>
            <person name="Ng V."/>
            <person name="Clum A."/>
            <person name="Steindorff A."/>
            <person name="Ohm R."/>
            <person name="Martin F."/>
            <person name="Silar P."/>
            <person name="Natvig D."/>
            <person name="Lalanne C."/>
            <person name="Gautier V."/>
            <person name="Ament-Velasquez S.L."/>
            <person name="Kruys A."/>
            <person name="Hutchinson M.I."/>
            <person name="Powell A.J."/>
            <person name="Barry K."/>
            <person name="Miller A.N."/>
            <person name="Grigoriev I.V."/>
            <person name="Debuchy R."/>
            <person name="Gladieux P."/>
            <person name="Thoren M.H."/>
            <person name="Johannesson H."/>
        </authorList>
    </citation>
    <scope>NUCLEOTIDE SEQUENCE</scope>
    <source>
        <strain evidence="2">SMH2532-1</strain>
    </source>
</reference>
<dbReference type="PANTHER" id="PTHR42791:SF2">
    <property type="entry name" value="N-ACETYLTRANSFERASE DOMAIN-CONTAINING PROTEIN"/>
    <property type="match status" value="1"/>
</dbReference>